<evidence type="ECO:0000313" key="2">
    <source>
        <dbReference type="Proteomes" id="UP001169027"/>
    </source>
</evidence>
<gene>
    <name evidence="1" type="ORF">Q2T77_20795</name>
</gene>
<dbReference type="Proteomes" id="UP001169027">
    <property type="component" value="Unassembled WGS sequence"/>
</dbReference>
<dbReference type="RefSeq" id="WP_286536472.1">
    <property type="nucleotide sequence ID" value="NZ_JAUJZH010000015.1"/>
</dbReference>
<keyword evidence="2" id="KW-1185">Reference proteome</keyword>
<organism evidence="1 2">
    <name type="scientific">Variovorax ginsengisoli</name>
    <dbReference type="NCBI Taxonomy" id="363844"/>
    <lineage>
        <taxon>Bacteria</taxon>
        <taxon>Pseudomonadati</taxon>
        <taxon>Pseudomonadota</taxon>
        <taxon>Betaproteobacteria</taxon>
        <taxon>Burkholderiales</taxon>
        <taxon>Comamonadaceae</taxon>
        <taxon>Variovorax</taxon>
    </lineage>
</organism>
<evidence type="ECO:0000313" key="1">
    <source>
        <dbReference type="EMBL" id="MDO1534735.1"/>
    </source>
</evidence>
<proteinExistence type="predicted"/>
<dbReference type="EMBL" id="JAUKVY010000015">
    <property type="protein sequence ID" value="MDO1534735.1"/>
    <property type="molecule type" value="Genomic_DNA"/>
</dbReference>
<evidence type="ECO:0008006" key="3">
    <source>
        <dbReference type="Google" id="ProtNLM"/>
    </source>
</evidence>
<sequence length="127" mass="13165">MPSPQRSPSTRTLLCVLAFALWAATTLGLLHGTLHGAAAHAHPHADAATAAVAGKAAASRGLSALFGVHTEAECRLYDQLSHGAAAPCVPPVLLPVLLPAASFVWLEGEVFARWIALFDARGPPSTR</sequence>
<protein>
    <recommendedName>
        <fullName evidence="3">Cobalt transporter</fullName>
    </recommendedName>
</protein>
<name>A0ABT8S7J6_9BURK</name>
<comment type="caution">
    <text evidence="1">The sequence shown here is derived from an EMBL/GenBank/DDBJ whole genome shotgun (WGS) entry which is preliminary data.</text>
</comment>
<reference evidence="1" key="1">
    <citation type="submission" date="2023-06" db="EMBL/GenBank/DDBJ databases">
        <authorList>
            <person name="Jiang Y."/>
            <person name="Liu Q."/>
        </authorList>
    </citation>
    <scope>NUCLEOTIDE SEQUENCE</scope>
    <source>
        <strain evidence="1">CGMCC 1.12090</strain>
    </source>
</reference>
<accession>A0ABT8S7J6</accession>